<keyword evidence="7" id="KW-1185">Reference proteome</keyword>
<dbReference type="EMBL" id="ML995808">
    <property type="protein sequence ID" value="KAF2774147.1"/>
    <property type="molecule type" value="Genomic_DNA"/>
</dbReference>
<dbReference type="AlphaFoldDB" id="A0A6G1LMM1"/>
<dbReference type="GO" id="GO:0005869">
    <property type="term" value="C:dynactin complex"/>
    <property type="evidence" value="ECO:0007669"/>
    <property type="project" value="TreeGrafter"/>
</dbReference>
<accession>A0A6G1LMM1</accession>
<dbReference type="Gene3D" id="2.160.10.10">
    <property type="entry name" value="Hexapeptide repeat proteins"/>
    <property type="match status" value="1"/>
</dbReference>
<name>A0A6G1LMM1_9PEZI</name>
<evidence type="ECO:0000256" key="2">
    <source>
        <dbReference type="ARBA" id="ARBA00022490"/>
    </source>
</evidence>
<dbReference type="PANTHER" id="PTHR46126:SF1">
    <property type="entry name" value="DYNACTIN SUBUNIT 5"/>
    <property type="match status" value="1"/>
</dbReference>
<dbReference type="PANTHER" id="PTHR46126">
    <property type="entry name" value="DYNACTIN SUBUNIT 5"/>
    <property type="match status" value="1"/>
</dbReference>
<dbReference type="SUPFAM" id="SSF51161">
    <property type="entry name" value="Trimeric LpxA-like enzymes"/>
    <property type="match status" value="1"/>
</dbReference>
<dbReference type="Proteomes" id="UP000799436">
    <property type="component" value="Unassembled WGS sequence"/>
</dbReference>
<evidence type="ECO:0000313" key="7">
    <source>
        <dbReference type="Proteomes" id="UP000799436"/>
    </source>
</evidence>
<dbReference type="CDD" id="cd03359">
    <property type="entry name" value="LbH_Dynactin_5"/>
    <property type="match status" value="1"/>
</dbReference>
<organism evidence="6 7">
    <name type="scientific">Teratosphaeria nubilosa</name>
    <dbReference type="NCBI Taxonomy" id="161662"/>
    <lineage>
        <taxon>Eukaryota</taxon>
        <taxon>Fungi</taxon>
        <taxon>Dikarya</taxon>
        <taxon>Ascomycota</taxon>
        <taxon>Pezizomycotina</taxon>
        <taxon>Dothideomycetes</taxon>
        <taxon>Dothideomycetidae</taxon>
        <taxon>Mycosphaerellales</taxon>
        <taxon>Teratosphaeriaceae</taxon>
        <taxon>Teratosphaeria</taxon>
    </lineage>
</organism>
<keyword evidence="2" id="KW-0963">Cytoplasm</keyword>
<dbReference type="Pfam" id="PF21711">
    <property type="entry name" value="DCTN5"/>
    <property type="match status" value="1"/>
</dbReference>
<protein>
    <recommendedName>
        <fullName evidence="5">Dynactin subunit 5</fullName>
    </recommendedName>
</protein>
<sequence>MSRSGPVSRRSTKTEYIETVGDKDTHCLMLDIFCWYGARVLGRLMMADTGNKISRRSHIEGKQNIMLGGRSVVMAGVTLRGDLFRRPDRPAEGEKEGPSTAITVGRASIISTNCTIRPPMRLSRGQMTFYPMRISDNVFIGAGTHVSSLSISSHVHIGANCVLMPFCVIKEQCKILPNTVVPPHMIIPPGSLVAGRPARIIGEVPEGWGQGGGGDEEFVEGGDLRPLVKSIK</sequence>
<dbReference type="OrthoDB" id="417208at2759"/>
<evidence type="ECO:0000256" key="3">
    <source>
        <dbReference type="ARBA" id="ARBA00023212"/>
    </source>
</evidence>
<dbReference type="InterPro" id="IPR011004">
    <property type="entry name" value="Trimer_LpxA-like_sf"/>
</dbReference>
<keyword evidence="3" id="KW-0206">Cytoskeleton</keyword>
<evidence type="ECO:0000256" key="5">
    <source>
        <dbReference type="ARBA" id="ARBA00034865"/>
    </source>
</evidence>
<evidence type="ECO:0000313" key="6">
    <source>
        <dbReference type="EMBL" id="KAF2774147.1"/>
    </source>
</evidence>
<evidence type="ECO:0000256" key="1">
    <source>
        <dbReference type="ARBA" id="ARBA00004245"/>
    </source>
</evidence>
<reference evidence="6" key="1">
    <citation type="journal article" date="2020" name="Stud. Mycol.">
        <title>101 Dothideomycetes genomes: a test case for predicting lifestyles and emergence of pathogens.</title>
        <authorList>
            <person name="Haridas S."/>
            <person name="Albert R."/>
            <person name="Binder M."/>
            <person name="Bloem J."/>
            <person name="Labutti K."/>
            <person name="Salamov A."/>
            <person name="Andreopoulos B."/>
            <person name="Baker S."/>
            <person name="Barry K."/>
            <person name="Bills G."/>
            <person name="Bluhm B."/>
            <person name="Cannon C."/>
            <person name="Castanera R."/>
            <person name="Culley D."/>
            <person name="Daum C."/>
            <person name="Ezra D."/>
            <person name="Gonzalez J."/>
            <person name="Henrissat B."/>
            <person name="Kuo A."/>
            <person name="Liang C."/>
            <person name="Lipzen A."/>
            <person name="Lutzoni F."/>
            <person name="Magnuson J."/>
            <person name="Mondo S."/>
            <person name="Nolan M."/>
            <person name="Ohm R."/>
            <person name="Pangilinan J."/>
            <person name="Park H.-J."/>
            <person name="Ramirez L."/>
            <person name="Alfaro M."/>
            <person name="Sun H."/>
            <person name="Tritt A."/>
            <person name="Yoshinaga Y."/>
            <person name="Zwiers L.-H."/>
            <person name="Turgeon B."/>
            <person name="Goodwin S."/>
            <person name="Spatafora J."/>
            <person name="Crous P."/>
            <person name="Grigoriev I."/>
        </authorList>
    </citation>
    <scope>NUCLEOTIDE SEQUENCE</scope>
    <source>
        <strain evidence="6">CBS 116005</strain>
    </source>
</reference>
<dbReference type="InterPro" id="IPR047125">
    <property type="entry name" value="DCTN5"/>
</dbReference>
<evidence type="ECO:0000256" key="4">
    <source>
        <dbReference type="ARBA" id="ARBA00034706"/>
    </source>
</evidence>
<comment type="similarity">
    <text evidence="4">Belongs to the dynactin subunits 5/6 family. Dynactin subunit 5 subfamily.</text>
</comment>
<comment type="subcellular location">
    <subcellularLocation>
        <location evidence="1">Cytoplasm</location>
        <location evidence="1">Cytoskeleton</location>
    </subcellularLocation>
</comment>
<gene>
    <name evidence="6" type="ORF">EJ03DRAFT_1210</name>
</gene>
<proteinExistence type="inferred from homology"/>